<evidence type="ECO:0000256" key="1">
    <source>
        <dbReference type="ARBA" id="ARBA00004370"/>
    </source>
</evidence>
<keyword evidence="6" id="KW-0443">Lipid metabolism</keyword>
<name>A0ABQ8F776_9FUNG</name>
<proteinExistence type="inferred from homology"/>
<comment type="similarity">
    <text evidence="2">Belongs to the 1-acyl-sn-glycerol-3-phosphate acyltransferase family.</text>
</comment>
<evidence type="ECO:0000259" key="10">
    <source>
        <dbReference type="Pfam" id="PF01553"/>
    </source>
</evidence>
<feature type="transmembrane region" description="Helical" evidence="9">
    <location>
        <begin position="47"/>
        <end position="71"/>
    </location>
</feature>
<evidence type="ECO:0000313" key="12">
    <source>
        <dbReference type="Proteomes" id="UP001648503"/>
    </source>
</evidence>
<evidence type="ECO:0000256" key="6">
    <source>
        <dbReference type="ARBA" id="ARBA00023098"/>
    </source>
</evidence>
<dbReference type="InterPro" id="IPR002123">
    <property type="entry name" value="Plipid/glycerol_acylTrfase"/>
</dbReference>
<dbReference type="Pfam" id="PF01553">
    <property type="entry name" value="Acyltransferase"/>
    <property type="match status" value="1"/>
</dbReference>
<evidence type="ECO:0000256" key="8">
    <source>
        <dbReference type="ARBA" id="ARBA00023315"/>
    </source>
</evidence>
<evidence type="ECO:0000313" key="11">
    <source>
        <dbReference type="EMBL" id="KAH6593409.1"/>
    </source>
</evidence>
<dbReference type="SUPFAM" id="SSF69593">
    <property type="entry name" value="Glycerol-3-phosphate (1)-acyltransferase"/>
    <property type="match status" value="1"/>
</dbReference>
<keyword evidence="3" id="KW-0808">Transferase</keyword>
<keyword evidence="12" id="KW-1185">Reference proteome</keyword>
<organism evidence="11 12">
    <name type="scientific">Batrachochytrium salamandrivorans</name>
    <dbReference type="NCBI Taxonomy" id="1357716"/>
    <lineage>
        <taxon>Eukaryota</taxon>
        <taxon>Fungi</taxon>
        <taxon>Fungi incertae sedis</taxon>
        <taxon>Chytridiomycota</taxon>
        <taxon>Chytridiomycota incertae sedis</taxon>
        <taxon>Chytridiomycetes</taxon>
        <taxon>Rhizophydiales</taxon>
        <taxon>Rhizophydiales incertae sedis</taxon>
        <taxon>Batrachochytrium</taxon>
    </lineage>
</organism>
<evidence type="ECO:0000256" key="9">
    <source>
        <dbReference type="SAM" id="Phobius"/>
    </source>
</evidence>
<dbReference type="PANTHER" id="PTHR23063:SF60">
    <property type="entry name" value="LYSOPHOSPHATIDIC ACID:OLEOYL-COA ACYLTRANSFERASE 1"/>
    <property type="match status" value="1"/>
</dbReference>
<keyword evidence="7 9" id="KW-0472">Membrane</keyword>
<keyword evidence="4 9" id="KW-0812">Transmembrane</keyword>
<keyword evidence="8" id="KW-0012">Acyltransferase</keyword>
<gene>
    <name evidence="11" type="ORF">BASA50_007360</name>
</gene>
<comment type="caution">
    <text evidence="11">The sequence shown here is derived from an EMBL/GenBank/DDBJ whole genome shotgun (WGS) entry which is preliminary data.</text>
</comment>
<dbReference type="Proteomes" id="UP001648503">
    <property type="component" value="Unassembled WGS sequence"/>
</dbReference>
<evidence type="ECO:0000256" key="2">
    <source>
        <dbReference type="ARBA" id="ARBA00008655"/>
    </source>
</evidence>
<evidence type="ECO:0000256" key="5">
    <source>
        <dbReference type="ARBA" id="ARBA00022989"/>
    </source>
</evidence>
<evidence type="ECO:0000256" key="3">
    <source>
        <dbReference type="ARBA" id="ARBA00022679"/>
    </source>
</evidence>
<feature type="domain" description="Phospholipid/glycerol acyltransferase" evidence="10">
    <location>
        <begin position="128"/>
        <end position="224"/>
    </location>
</feature>
<evidence type="ECO:0000256" key="7">
    <source>
        <dbReference type="ARBA" id="ARBA00023136"/>
    </source>
</evidence>
<evidence type="ECO:0000256" key="4">
    <source>
        <dbReference type="ARBA" id="ARBA00022692"/>
    </source>
</evidence>
<keyword evidence="5 9" id="KW-1133">Transmembrane helix</keyword>
<dbReference type="EMBL" id="JAFCIX010000356">
    <property type="protein sequence ID" value="KAH6593409.1"/>
    <property type="molecule type" value="Genomic_DNA"/>
</dbReference>
<comment type="subcellular location">
    <subcellularLocation>
        <location evidence="1">Membrane</location>
    </subcellularLocation>
</comment>
<accession>A0ABQ8F776</accession>
<feature type="transmembrane region" description="Helical" evidence="9">
    <location>
        <begin position="83"/>
        <end position="101"/>
    </location>
</feature>
<sequence>MEKYSGWRDPGTGIHPFLPPKPPRKDDSVLTNVVLALKCYAIGPPLAIIKLLIIVVLVLLITLLELISNVLIVPEIKHAWRKLVYGLLGRTVLFVCGFWWIPTTPVSLHRGGRKAQSARNSHASKHSKLDIYIANHSSYFDLLYFQCKLAPVFLHVSLNGNVRQLQFAEAMQLAGEYPRLDDSMDKLDLISFIKKCADSPFTPPIVLFPEGTTSNGRGLLKFMPIFSKMNSEELGIQFHIVGLKYIYDQWCPCYTVGGKLSHFFWSLTQFVNTLNVRELSPHETVISLDPLAEGAISDGEDLVGSQLSTLLAQVLRIRKTSKDVADKCDFLDFYNERKNKRYVRKK</sequence>
<dbReference type="PANTHER" id="PTHR23063">
    <property type="entry name" value="PHOSPHOLIPID ACYLTRANSFERASE"/>
    <property type="match status" value="1"/>
</dbReference>
<reference evidence="11 12" key="1">
    <citation type="submission" date="2021-02" db="EMBL/GenBank/DDBJ databases">
        <title>Variation within the Batrachochytrium salamandrivorans European outbreak.</title>
        <authorList>
            <person name="Kelly M."/>
            <person name="Pasmans F."/>
            <person name="Shea T.P."/>
            <person name="Munoz J.F."/>
            <person name="Carranza S."/>
            <person name="Cuomo C.A."/>
            <person name="Martel A."/>
        </authorList>
    </citation>
    <scope>NUCLEOTIDE SEQUENCE [LARGE SCALE GENOMIC DNA]</scope>
    <source>
        <strain evidence="11 12">AMFP18/2</strain>
    </source>
</reference>
<protein>
    <recommendedName>
        <fullName evidence="10">Phospholipid/glycerol acyltransferase domain-containing protein</fullName>
    </recommendedName>
</protein>